<dbReference type="InterPro" id="IPR011989">
    <property type="entry name" value="ARM-like"/>
</dbReference>
<sequence>LFPLSKSYLQWKTHWVQQCLNDPNFPALSAKRQHREALLKILTSERTRYSNFKDHINTFSLACRETIPTYETKD</sequence>
<gene>
    <name evidence="1" type="ORF">OXD698_LOCUS53372</name>
</gene>
<dbReference type="Gene3D" id="1.25.10.10">
    <property type="entry name" value="Leucine-rich Repeat Variant"/>
    <property type="match status" value="1"/>
</dbReference>
<reference evidence="1" key="1">
    <citation type="submission" date="2021-02" db="EMBL/GenBank/DDBJ databases">
        <authorList>
            <person name="Nowell W R."/>
        </authorList>
    </citation>
    <scope>NUCLEOTIDE SEQUENCE</scope>
</reference>
<accession>A0A820R5I2</accession>
<feature type="non-terminal residue" evidence="1">
    <location>
        <position position="74"/>
    </location>
</feature>
<dbReference type="Proteomes" id="UP000663844">
    <property type="component" value="Unassembled WGS sequence"/>
</dbReference>
<evidence type="ECO:0000313" key="1">
    <source>
        <dbReference type="EMBL" id="CAF4433441.1"/>
    </source>
</evidence>
<dbReference type="EMBL" id="CAJOAZ010030504">
    <property type="protein sequence ID" value="CAF4433441.1"/>
    <property type="molecule type" value="Genomic_DNA"/>
</dbReference>
<protein>
    <submittedName>
        <fullName evidence="1">Uncharacterized protein</fullName>
    </submittedName>
</protein>
<evidence type="ECO:0000313" key="2">
    <source>
        <dbReference type="Proteomes" id="UP000663844"/>
    </source>
</evidence>
<organism evidence="1 2">
    <name type="scientific">Adineta steineri</name>
    <dbReference type="NCBI Taxonomy" id="433720"/>
    <lineage>
        <taxon>Eukaryota</taxon>
        <taxon>Metazoa</taxon>
        <taxon>Spiralia</taxon>
        <taxon>Gnathifera</taxon>
        <taxon>Rotifera</taxon>
        <taxon>Eurotatoria</taxon>
        <taxon>Bdelloidea</taxon>
        <taxon>Adinetida</taxon>
        <taxon>Adinetidae</taxon>
        <taxon>Adineta</taxon>
    </lineage>
</organism>
<proteinExistence type="predicted"/>
<comment type="caution">
    <text evidence="1">The sequence shown here is derived from an EMBL/GenBank/DDBJ whole genome shotgun (WGS) entry which is preliminary data.</text>
</comment>
<dbReference type="AlphaFoldDB" id="A0A820R5I2"/>
<name>A0A820R5I2_9BILA</name>